<dbReference type="InterPro" id="IPR002575">
    <property type="entry name" value="Aminoglycoside_PTrfase"/>
</dbReference>
<sequence length="309" mass="32670">MPVDPHAVCAAFDLPPRGATLVPHAYSSQRTWRLTAGGDRFLVKEVPAGLSAAAMAFEREAAAAGIPVPRQVAPVRPAVGCAAALPDGTLVRVSQWLDGRPASTDDDLGEWLGATLARLHTLRPLAAAEPVVYGIHPPERWADWLAAGERQGRPWAGVLAGRLPGVEAATAWVGAAFARAGDYVVTHRDVEPWNVLVTPAGPVIVDWDAAGPDSAGLVAAHAAYAFGGGPGARTDRALAAYTAHGGRLPPPDDRFARRAGLMLSRLAERLLRTLGRIDPGPYAIEELDRTAADRLRDLPSFVADLRKSK</sequence>
<reference evidence="2 3" key="1">
    <citation type="submission" date="2021-01" db="EMBL/GenBank/DDBJ databases">
        <title>Whole genome shotgun sequence of Asanoa siamensis NBRC 107932.</title>
        <authorList>
            <person name="Komaki H."/>
            <person name="Tamura T."/>
        </authorList>
    </citation>
    <scope>NUCLEOTIDE SEQUENCE [LARGE SCALE GENOMIC DNA]</scope>
    <source>
        <strain evidence="2 3">NBRC 107932</strain>
    </source>
</reference>
<evidence type="ECO:0000313" key="2">
    <source>
        <dbReference type="EMBL" id="GIF77799.1"/>
    </source>
</evidence>
<feature type="domain" description="Aminoglycoside phosphotransferase" evidence="1">
    <location>
        <begin position="27"/>
        <end position="240"/>
    </location>
</feature>
<protein>
    <recommendedName>
        <fullName evidence="1">Aminoglycoside phosphotransferase domain-containing protein</fullName>
    </recommendedName>
</protein>
<organism evidence="2 3">
    <name type="scientific">Asanoa siamensis</name>
    <dbReference type="NCBI Taxonomy" id="926357"/>
    <lineage>
        <taxon>Bacteria</taxon>
        <taxon>Bacillati</taxon>
        <taxon>Actinomycetota</taxon>
        <taxon>Actinomycetes</taxon>
        <taxon>Micromonosporales</taxon>
        <taxon>Micromonosporaceae</taxon>
        <taxon>Asanoa</taxon>
    </lineage>
</organism>
<evidence type="ECO:0000259" key="1">
    <source>
        <dbReference type="Pfam" id="PF01636"/>
    </source>
</evidence>
<dbReference type="Proteomes" id="UP000604117">
    <property type="component" value="Unassembled WGS sequence"/>
</dbReference>
<dbReference type="Gene3D" id="3.90.1200.10">
    <property type="match status" value="1"/>
</dbReference>
<dbReference type="InterPro" id="IPR011009">
    <property type="entry name" value="Kinase-like_dom_sf"/>
</dbReference>
<accession>A0ABQ4D2Q8</accession>
<dbReference type="RefSeq" id="WP_239127540.1">
    <property type="nucleotide sequence ID" value="NZ_BONE01000104.1"/>
</dbReference>
<name>A0ABQ4D2Q8_9ACTN</name>
<evidence type="ECO:0000313" key="3">
    <source>
        <dbReference type="Proteomes" id="UP000604117"/>
    </source>
</evidence>
<proteinExistence type="predicted"/>
<keyword evidence="3" id="KW-1185">Reference proteome</keyword>
<dbReference type="Pfam" id="PF01636">
    <property type="entry name" value="APH"/>
    <property type="match status" value="1"/>
</dbReference>
<dbReference type="SUPFAM" id="SSF56112">
    <property type="entry name" value="Protein kinase-like (PK-like)"/>
    <property type="match status" value="1"/>
</dbReference>
<comment type="caution">
    <text evidence="2">The sequence shown here is derived from an EMBL/GenBank/DDBJ whole genome shotgun (WGS) entry which is preliminary data.</text>
</comment>
<dbReference type="EMBL" id="BONE01000104">
    <property type="protein sequence ID" value="GIF77799.1"/>
    <property type="molecule type" value="Genomic_DNA"/>
</dbReference>
<gene>
    <name evidence="2" type="ORF">Asi02nite_73170</name>
</gene>